<protein>
    <submittedName>
        <fullName evidence="1">Uncharacterized protein</fullName>
    </submittedName>
</protein>
<reference evidence="1" key="1">
    <citation type="submission" date="2007-10" db="EMBL/GenBank/DDBJ databases">
        <title>Complete sequence of Methanococcus maripaludis C6.</title>
        <authorList>
            <consortium name="US DOE Joint Genome Institute"/>
            <person name="Copeland A."/>
            <person name="Lucas S."/>
            <person name="Lapidus A."/>
            <person name="Barry K."/>
            <person name="Glavina del Rio T."/>
            <person name="Dalin E."/>
            <person name="Tice H."/>
            <person name="Pitluck S."/>
            <person name="Clum A."/>
            <person name="Schmutz J."/>
            <person name="Larimer F."/>
            <person name="Land M."/>
            <person name="Hauser L."/>
            <person name="Kyrpides N."/>
            <person name="Mikhailova N."/>
            <person name="Sieprawska-Lupa M."/>
            <person name="Whitman W.B."/>
            <person name="Richardson P."/>
        </authorList>
    </citation>
    <scope>NUCLEOTIDE SEQUENCE [LARGE SCALE GENOMIC DNA]</scope>
    <source>
        <strain evidence="1">C6</strain>
    </source>
</reference>
<dbReference type="KEGG" id="mmx:MmarC6_1163"/>
<dbReference type="eggNOG" id="arCOG06593">
    <property type="taxonomic scope" value="Archaea"/>
</dbReference>
<dbReference type="PhylomeDB" id="A9A9F3"/>
<proteinExistence type="predicted"/>
<name>A9A9F3_METM6</name>
<dbReference type="HOGENOM" id="CLU_138333_0_0_2"/>
<accession>A9A9F3</accession>
<organism evidence="1">
    <name type="scientific">Methanococcus maripaludis (strain C6 / ATCC BAA-1332)</name>
    <dbReference type="NCBI Taxonomy" id="444158"/>
    <lineage>
        <taxon>Archaea</taxon>
        <taxon>Methanobacteriati</taxon>
        <taxon>Methanobacteriota</taxon>
        <taxon>Methanomada group</taxon>
        <taxon>Methanococci</taxon>
        <taxon>Methanococcales</taxon>
        <taxon>Methanococcaceae</taxon>
        <taxon>Methanococcus</taxon>
    </lineage>
</organism>
<evidence type="ECO:0000313" key="1">
    <source>
        <dbReference type="EMBL" id="ABX01976.1"/>
    </source>
</evidence>
<dbReference type="STRING" id="444158.MmarC6_1163"/>
<gene>
    <name evidence="1" type="ordered locus">MmarC6_1163</name>
</gene>
<sequence>MVNGGDTMINETIEYSVVKNTKVSSEFLTYAQDFSKIMNSDFKKVDPIHYLDLVMETMHIFRILEEELDSIQLLNDEKNILELFKKYKKWGYIKPHDEYYTMFVTLKSEKFGIKYLLLKPSELKNFENEFEIVYSAMLPNKNAIESLYQIFIHCKKY</sequence>
<dbReference type="EMBL" id="CP000867">
    <property type="protein sequence ID" value="ABX01976.1"/>
    <property type="molecule type" value="Genomic_DNA"/>
</dbReference>
<dbReference type="AlphaFoldDB" id="A9A9F3"/>